<dbReference type="PANTHER" id="PTHR11967:SF2">
    <property type="entry name" value="ALPHA-1-ACID GLYCOPROTEIN 1"/>
    <property type="match status" value="1"/>
</dbReference>
<dbReference type="GO" id="GO:0005576">
    <property type="term" value="C:extracellular region"/>
    <property type="evidence" value="ECO:0007669"/>
    <property type="project" value="UniProtKB-SubCell"/>
</dbReference>
<dbReference type="Ensembl" id="ENSOABT00000007102.2">
    <property type="protein sequence ID" value="ENSOABP00000006864.2"/>
    <property type="gene ID" value="ENSOABG00000003821.2"/>
</dbReference>
<evidence type="ECO:0000256" key="1">
    <source>
        <dbReference type="ARBA" id="ARBA00004613"/>
    </source>
</evidence>
<keyword evidence="3 5" id="KW-0732">Signal</keyword>
<proteinExistence type="predicted"/>
<dbReference type="Proteomes" id="UP000472276">
    <property type="component" value="Unassembled WGS sequence"/>
</dbReference>
<dbReference type="InterPro" id="IPR012674">
    <property type="entry name" value="Calycin"/>
</dbReference>
<dbReference type="AlphaFoldDB" id="A0A668S5G2"/>
<comment type="subcellular location">
    <subcellularLocation>
        <location evidence="1">Secreted</location>
    </subcellularLocation>
</comment>
<evidence type="ECO:0000313" key="7">
    <source>
        <dbReference type="Proteomes" id="UP000472276"/>
    </source>
</evidence>
<keyword evidence="4" id="KW-0325">Glycoprotein</keyword>
<keyword evidence="7" id="KW-1185">Reference proteome</keyword>
<reference evidence="6" key="2">
    <citation type="submission" date="2025-09" db="UniProtKB">
        <authorList>
            <consortium name="Ensembl"/>
        </authorList>
    </citation>
    <scope>IDENTIFICATION</scope>
</reference>
<evidence type="ECO:0000256" key="4">
    <source>
        <dbReference type="ARBA" id="ARBA00023180"/>
    </source>
</evidence>
<organism evidence="6 7">
    <name type="scientific">Oreochromis aureus</name>
    <name type="common">Israeli tilapia</name>
    <name type="synonym">Chromis aureus</name>
    <dbReference type="NCBI Taxonomy" id="47969"/>
    <lineage>
        <taxon>Eukaryota</taxon>
        <taxon>Metazoa</taxon>
        <taxon>Chordata</taxon>
        <taxon>Craniata</taxon>
        <taxon>Vertebrata</taxon>
        <taxon>Euteleostomi</taxon>
        <taxon>Actinopterygii</taxon>
        <taxon>Neopterygii</taxon>
        <taxon>Teleostei</taxon>
        <taxon>Neoteleostei</taxon>
        <taxon>Acanthomorphata</taxon>
        <taxon>Ovalentaria</taxon>
        <taxon>Cichlomorphae</taxon>
        <taxon>Cichliformes</taxon>
        <taxon>Cichlidae</taxon>
        <taxon>African cichlids</taxon>
        <taxon>Pseudocrenilabrinae</taxon>
        <taxon>Oreochromini</taxon>
        <taxon>Oreochromis</taxon>
    </lineage>
</organism>
<evidence type="ECO:0000313" key="6">
    <source>
        <dbReference type="Ensembl" id="ENSOABP00000006864.2"/>
    </source>
</evidence>
<accession>A0A668S5G2</accession>
<dbReference type="SUPFAM" id="SSF50814">
    <property type="entry name" value="Lipocalins"/>
    <property type="match status" value="1"/>
</dbReference>
<sequence length="194" mass="22118">MFAVLLTVLCLVSVSRSAPLACEKLVKPLEQFDIQNLTGRWSFVAVSLKDRARENSVRRHYSIAVDIRNSSYIQAQRVAGRCQYFFLDFTLEGNVLTMKAGNVNLTGTLFYTSCADCMVLTTHIKSPTYRTVDFYLLSRRRQLEQKEIEEFSTQVMCLSMPPPVVMDPKTELCPIETTNQQTRENERETVASAK</sequence>
<keyword evidence="2" id="KW-0964">Secreted</keyword>
<evidence type="ECO:0000256" key="2">
    <source>
        <dbReference type="ARBA" id="ARBA00022525"/>
    </source>
</evidence>
<evidence type="ECO:0000256" key="3">
    <source>
        <dbReference type="ARBA" id="ARBA00022729"/>
    </source>
</evidence>
<protein>
    <recommendedName>
        <fullName evidence="8">Apolipoprotein M</fullName>
    </recommendedName>
</protein>
<dbReference type="Gene3D" id="2.40.128.20">
    <property type="match status" value="1"/>
</dbReference>
<reference evidence="6" key="1">
    <citation type="submission" date="2025-08" db="UniProtKB">
        <authorList>
            <consortium name="Ensembl"/>
        </authorList>
    </citation>
    <scope>IDENTIFICATION</scope>
</reference>
<dbReference type="PANTHER" id="PTHR11967">
    <property type="entry name" value="ALPHA-1-ACID GLYCOPROTEIN"/>
    <property type="match status" value="1"/>
</dbReference>
<feature type="signal peptide" evidence="5">
    <location>
        <begin position="1"/>
        <end position="17"/>
    </location>
</feature>
<evidence type="ECO:0008006" key="8">
    <source>
        <dbReference type="Google" id="ProtNLM"/>
    </source>
</evidence>
<dbReference type="OMA" id="RCQYELL"/>
<feature type="chain" id="PRO_5044231866" description="Apolipoprotein M" evidence="5">
    <location>
        <begin position="18"/>
        <end position="194"/>
    </location>
</feature>
<name>A0A668S5G2_OREAU</name>
<evidence type="ECO:0000256" key="5">
    <source>
        <dbReference type="SAM" id="SignalP"/>
    </source>
</evidence>